<keyword evidence="1" id="KW-0812">Transmembrane</keyword>
<evidence type="ECO:0000313" key="2">
    <source>
        <dbReference type="EMBL" id="RFA96261.1"/>
    </source>
</evidence>
<name>A0A371R767_9CREN</name>
<reference evidence="4 5" key="1">
    <citation type="submission" date="2017-07" db="EMBL/GenBank/DDBJ databases">
        <title>Draft genome sequence of aerobic hyperthermophilic archaea, Pyrobaculum aerophilum YKB31 and YKB32.</title>
        <authorList>
            <person name="Mochizuki T."/>
            <person name="Berliner A.J."/>
            <person name="Yoshida-Takashima Y."/>
            <person name="Takaki Y."/>
            <person name="Nunoura T."/>
            <person name="Takai K."/>
        </authorList>
    </citation>
    <scope>NUCLEOTIDE SEQUENCE [LARGE SCALE GENOMIC DNA]</scope>
    <source>
        <strain evidence="2 5">YKB31</strain>
        <strain evidence="3 4">YKB32</strain>
    </source>
</reference>
<dbReference type="Proteomes" id="UP000257123">
    <property type="component" value="Unassembled WGS sequence"/>
</dbReference>
<dbReference type="EMBL" id="NMUF01000001">
    <property type="protein sequence ID" value="RFB00360.1"/>
    <property type="molecule type" value="Genomic_DNA"/>
</dbReference>
<dbReference type="Proteomes" id="UP000256877">
    <property type="component" value="Unassembled WGS sequence"/>
</dbReference>
<keyword evidence="1" id="KW-0472">Membrane</keyword>
<evidence type="ECO:0000313" key="4">
    <source>
        <dbReference type="Proteomes" id="UP000256877"/>
    </source>
</evidence>
<dbReference type="EMBL" id="NMUE01000013">
    <property type="protein sequence ID" value="RFA96261.1"/>
    <property type="molecule type" value="Genomic_DNA"/>
</dbReference>
<keyword evidence="1" id="KW-1133">Transmembrane helix</keyword>
<gene>
    <name evidence="2" type="ORF">CGL51_05515</name>
    <name evidence="3" type="ORF">CGL52_00415</name>
</gene>
<evidence type="ECO:0000313" key="3">
    <source>
        <dbReference type="EMBL" id="RFB00360.1"/>
    </source>
</evidence>
<protein>
    <submittedName>
        <fullName evidence="3">Uncharacterized protein</fullName>
    </submittedName>
</protein>
<proteinExistence type="predicted"/>
<accession>A0A371R767</accession>
<dbReference type="AlphaFoldDB" id="A0A371R767"/>
<feature type="transmembrane region" description="Helical" evidence="1">
    <location>
        <begin position="36"/>
        <end position="53"/>
    </location>
</feature>
<evidence type="ECO:0000313" key="5">
    <source>
        <dbReference type="Proteomes" id="UP000257123"/>
    </source>
</evidence>
<organism evidence="3 4">
    <name type="scientific">Pyrobaculum aerophilum</name>
    <dbReference type="NCBI Taxonomy" id="13773"/>
    <lineage>
        <taxon>Archaea</taxon>
        <taxon>Thermoproteota</taxon>
        <taxon>Thermoprotei</taxon>
        <taxon>Thermoproteales</taxon>
        <taxon>Thermoproteaceae</taxon>
        <taxon>Pyrobaculum</taxon>
    </lineage>
</organism>
<dbReference type="RefSeq" id="WP_116420990.1">
    <property type="nucleotide sequence ID" value="NZ_NMUE01000013.1"/>
</dbReference>
<comment type="caution">
    <text evidence="3">The sequence shown here is derived from an EMBL/GenBank/DDBJ whole genome shotgun (WGS) entry which is preliminary data.</text>
</comment>
<sequence>MKLQTKPLTAALLLAAPILAQQSDVTQAIKENIVNVAFWASVILLALYAFLMLKIGPTTFSK</sequence>
<evidence type="ECO:0000256" key="1">
    <source>
        <dbReference type="SAM" id="Phobius"/>
    </source>
</evidence>